<dbReference type="Gene3D" id="2.60.120.10">
    <property type="entry name" value="Jelly Rolls"/>
    <property type="match status" value="3"/>
</dbReference>
<dbReference type="GO" id="GO:0034220">
    <property type="term" value="P:monoatomic ion transmembrane transport"/>
    <property type="evidence" value="ECO:0007669"/>
    <property type="project" value="UniProtKB-KW"/>
</dbReference>
<feature type="domain" description="Cyclic nucleotide-binding" evidence="5">
    <location>
        <begin position="497"/>
        <end position="545"/>
    </location>
</feature>
<dbReference type="PANTHER" id="PTHR45651">
    <property type="entry name" value="CYCLIC NUCLEOTIDE-GATED ION CHANNEL 15-RELATED-RELATED"/>
    <property type="match status" value="1"/>
</dbReference>
<keyword evidence="4" id="KW-0812">Transmembrane</keyword>
<evidence type="ECO:0000259" key="5">
    <source>
        <dbReference type="PROSITE" id="PS50042"/>
    </source>
</evidence>
<evidence type="ECO:0000256" key="1">
    <source>
        <dbReference type="ARBA" id="ARBA00023286"/>
    </source>
</evidence>
<dbReference type="Proteomes" id="UP001457282">
    <property type="component" value="Unassembled WGS sequence"/>
</dbReference>
<reference evidence="6 7" key="1">
    <citation type="journal article" date="2023" name="G3 (Bethesda)">
        <title>A chromosome-length genome assembly and annotation of blackberry (Rubus argutus, cv. 'Hillquist').</title>
        <authorList>
            <person name="Bruna T."/>
            <person name="Aryal R."/>
            <person name="Dudchenko O."/>
            <person name="Sargent D.J."/>
            <person name="Mead D."/>
            <person name="Buti M."/>
            <person name="Cavallini A."/>
            <person name="Hytonen T."/>
            <person name="Andres J."/>
            <person name="Pham M."/>
            <person name="Weisz D."/>
            <person name="Mascagni F."/>
            <person name="Usai G."/>
            <person name="Natali L."/>
            <person name="Bassil N."/>
            <person name="Fernandez G.E."/>
            <person name="Lomsadze A."/>
            <person name="Armour M."/>
            <person name="Olukolu B."/>
            <person name="Poorten T."/>
            <person name="Britton C."/>
            <person name="Davik J."/>
            <person name="Ashrafi H."/>
            <person name="Aiden E.L."/>
            <person name="Borodovsky M."/>
            <person name="Worthington M."/>
        </authorList>
    </citation>
    <scope>NUCLEOTIDE SEQUENCE [LARGE SCALE GENOMIC DNA]</scope>
    <source>
        <strain evidence="6">PI 553951</strain>
    </source>
</reference>
<dbReference type="PROSITE" id="PS50042">
    <property type="entry name" value="CNMP_BINDING_3"/>
    <property type="match status" value="3"/>
</dbReference>
<feature type="domain" description="Cyclic nucleotide-binding" evidence="5">
    <location>
        <begin position="346"/>
        <end position="411"/>
    </location>
</feature>
<evidence type="ECO:0000256" key="4">
    <source>
        <dbReference type="SAM" id="Phobius"/>
    </source>
</evidence>
<feature type="compositionally biased region" description="Polar residues" evidence="3">
    <location>
        <begin position="616"/>
        <end position="628"/>
    </location>
</feature>
<accession>A0AAW1VYA7</accession>
<feature type="region of interest" description="Disordered" evidence="3">
    <location>
        <begin position="610"/>
        <end position="703"/>
    </location>
</feature>
<evidence type="ECO:0000256" key="2">
    <source>
        <dbReference type="ARBA" id="ARBA00023303"/>
    </source>
</evidence>
<name>A0AAW1VYA7_RUBAR</name>
<feature type="transmembrane region" description="Helical" evidence="4">
    <location>
        <begin position="74"/>
        <end position="94"/>
    </location>
</feature>
<keyword evidence="1" id="KW-1071">Ligand-gated ion channel</keyword>
<dbReference type="GO" id="GO:0016020">
    <property type="term" value="C:membrane"/>
    <property type="evidence" value="ECO:0007669"/>
    <property type="project" value="UniProtKB-SubCell"/>
</dbReference>
<dbReference type="SUPFAM" id="SSF51206">
    <property type="entry name" value="cAMP-binding domain-like"/>
    <property type="match status" value="3"/>
</dbReference>
<dbReference type="InterPro" id="IPR000595">
    <property type="entry name" value="cNMP-bd_dom"/>
</dbReference>
<protein>
    <recommendedName>
        <fullName evidence="5">Cyclic nucleotide-binding domain-containing protein</fullName>
    </recommendedName>
</protein>
<evidence type="ECO:0000313" key="7">
    <source>
        <dbReference type="Proteomes" id="UP001457282"/>
    </source>
</evidence>
<feature type="domain" description="Cyclic nucleotide-binding" evidence="5">
    <location>
        <begin position="187"/>
        <end position="272"/>
    </location>
</feature>
<sequence length="733" mass="82132">MVAKAKAKAKAKTLWHSYKCILIDIFAVLPIPQLGILGSTDFFEKFWNCFWWGLRNLSSFGSNLNNSINMWENIFGAFISIVGLLLFIYLIGNLQTYMQLATERSEKYRLEKRIAKKIEKIGPKVGSWLSKNGIPSSKKSEIMVKVKEELEANEDVGLEHIILNLPLEVKSSMESCMPLKRLKQVPLLQNTDEKVLMKISEYLKPEKYTTNEIIIREKEPLEKMIFIVEGLAIIGMTDCSGTLKLSAGEVYGEKLLTWPAWTSFPSELPKATESLRADGDVKALDPVPISIHGVSVHFNIDILVLTAKDLGNFKSHFSKHITSPTDSSLDLCATVGLTWLKKGPSIFQSMEEEMLTVISKRLKLQNYSTDTYIVQENKELEYMFIFVEGSSMSIESTRWPCTFNIGDFYGQELVHWVTYWSLHTTFPDKFPLSTSTVKVSLLDETGNAGVLVLSADKLKSLVSAFRWKFIKAARLPVDSGGKLLAFDTMATLKKVQELKGLDDSKLEEIGRSLVLKTYKEDTSIIQRIDSGIDKMFLIVSGVVSVRSITGGENVYRYSGDYCGGELLEWALRPPLSPNSRTRSLPKSDVCVEAVGEVEARVLQADDLKSLFPMPSDKNNSVDQQVGSSSKKKGIDDNVVDPSKVEGQKITEPSPINVRSPPRSRHVGSSSRSEHKKIDDDGDSSKGKSQIVAGGRSRTLRSHLTESKLVKGTFDKLNSVRGMYKKYKEEKRNR</sequence>
<feature type="compositionally biased region" description="Basic and acidic residues" evidence="3">
    <location>
        <begin position="671"/>
        <end position="685"/>
    </location>
</feature>
<keyword evidence="1" id="KW-0406">Ion transport</keyword>
<dbReference type="SUPFAM" id="SSF81324">
    <property type="entry name" value="Voltage-gated potassium channels"/>
    <property type="match status" value="1"/>
</dbReference>
<dbReference type="InterPro" id="IPR018490">
    <property type="entry name" value="cNMP-bd_dom_sf"/>
</dbReference>
<keyword evidence="1" id="KW-0813">Transport</keyword>
<keyword evidence="4" id="KW-0472">Membrane</keyword>
<evidence type="ECO:0000313" key="6">
    <source>
        <dbReference type="EMBL" id="KAK9913303.1"/>
    </source>
</evidence>
<organism evidence="6 7">
    <name type="scientific">Rubus argutus</name>
    <name type="common">Southern blackberry</name>
    <dbReference type="NCBI Taxonomy" id="59490"/>
    <lineage>
        <taxon>Eukaryota</taxon>
        <taxon>Viridiplantae</taxon>
        <taxon>Streptophyta</taxon>
        <taxon>Embryophyta</taxon>
        <taxon>Tracheophyta</taxon>
        <taxon>Spermatophyta</taxon>
        <taxon>Magnoliopsida</taxon>
        <taxon>eudicotyledons</taxon>
        <taxon>Gunneridae</taxon>
        <taxon>Pentapetalae</taxon>
        <taxon>rosids</taxon>
        <taxon>fabids</taxon>
        <taxon>Rosales</taxon>
        <taxon>Rosaceae</taxon>
        <taxon>Rosoideae</taxon>
        <taxon>Rosoideae incertae sedis</taxon>
        <taxon>Rubus</taxon>
    </lineage>
</organism>
<evidence type="ECO:0000256" key="3">
    <source>
        <dbReference type="SAM" id="MobiDB-lite"/>
    </source>
</evidence>
<dbReference type="PANTHER" id="PTHR45651:SF68">
    <property type="entry name" value="ION TRANSPORT DOMAIN-CONTAINING PROTEIN"/>
    <property type="match status" value="1"/>
</dbReference>
<dbReference type="EMBL" id="JBEDUW010000007">
    <property type="protein sequence ID" value="KAK9913303.1"/>
    <property type="molecule type" value="Genomic_DNA"/>
</dbReference>
<dbReference type="AlphaFoldDB" id="A0AAW1VYA7"/>
<keyword evidence="2" id="KW-0407">Ion channel</keyword>
<keyword evidence="4" id="KW-1133">Transmembrane helix</keyword>
<comment type="caution">
    <text evidence="6">The sequence shown here is derived from an EMBL/GenBank/DDBJ whole genome shotgun (WGS) entry which is preliminary data.</text>
</comment>
<keyword evidence="7" id="KW-1185">Reference proteome</keyword>
<gene>
    <name evidence="6" type="ORF">M0R45_037124</name>
</gene>
<proteinExistence type="predicted"/>
<dbReference type="CDD" id="cd00038">
    <property type="entry name" value="CAP_ED"/>
    <property type="match status" value="2"/>
</dbReference>
<dbReference type="InterPro" id="IPR014710">
    <property type="entry name" value="RmlC-like_jellyroll"/>
</dbReference>